<feature type="compositionally biased region" description="Polar residues" evidence="1">
    <location>
        <begin position="39"/>
        <end position="53"/>
    </location>
</feature>
<reference evidence="2" key="1">
    <citation type="journal article" date="2023" name="Mol. Phylogenet. Evol.">
        <title>Genome-scale phylogeny and comparative genomics of the fungal order Sordariales.</title>
        <authorList>
            <person name="Hensen N."/>
            <person name="Bonometti L."/>
            <person name="Westerberg I."/>
            <person name="Brannstrom I.O."/>
            <person name="Guillou S."/>
            <person name="Cros-Aarteil S."/>
            <person name="Calhoun S."/>
            <person name="Haridas S."/>
            <person name="Kuo A."/>
            <person name="Mondo S."/>
            <person name="Pangilinan J."/>
            <person name="Riley R."/>
            <person name="LaButti K."/>
            <person name="Andreopoulos B."/>
            <person name="Lipzen A."/>
            <person name="Chen C."/>
            <person name="Yan M."/>
            <person name="Daum C."/>
            <person name="Ng V."/>
            <person name="Clum A."/>
            <person name="Steindorff A."/>
            <person name="Ohm R.A."/>
            <person name="Martin F."/>
            <person name="Silar P."/>
            <person name="Natvig D.O."/>
            <person name="Lalanne C."/>
            <person name="Gautier V."/>
            <person name="Ament-Velasquez S.L."/>
            <person name="Kruys A."/>
            <person name="Hutchinson M.I."/>
            <person name="Powell A.J."/>
            <person name="Barry K."/>
            <person name="Miller A.N."/>
            <person name="Grigoriev I.V."/>
            <person name="Debuchy R."/>
            <person name="Gladieux P."/>
            <person name="Hiltunen Thoren M."/>
            <person name="Johannesson H."/>
        </authorList>
    </citation>
    <scope>NUCLEOTIDE SEQUENCE</scope>
    <source>
        <strain evidence="2">CBS 315.58</strain>
    </source>
</reference>
<feature type="region of interest" description="Disordered" evidence="1">
    <location>
        <begin position="15"/>
        <end position="54"/>
    </location>
</feature>
<evidence type="ECO:0000313" key="3">
    <source>
        <dbReference type="Proteomes" id="UP001303160"/>
    </source>
</evidence>
<feature type="region of interest" description="Disordered" evidence="1">
    <location>
        <begin position="80"/>
        <end position="166"/>
    </location>
</feature>
<feature type="compositionally biased region" description="Basic residues" evidence="1">
    <location>
        <begin position="112"/>
        <end position="130"/>
    </location>
</feature>
<accession>A0AAN7AYF9</accession>
<protein>
    <submittedName>
        <fullName evidence="2">Uncharacterized protein</fullName>
    </submittedName>
</protein>
<dbReference type="EMBL" id="MU863891">
    <property type="protein sequence ID" value="KAK4203122.1"/>
    <property type="molecule type" value="Genomic_DNA"/>
</dbReference>
<feature type="region of interest" description="Disordered" evidence="1">
    <location>
        <begin position="191"/>
        <end position="210"/>
    </location>
</feature>
<keyword evidence="3" id="KW-1185">Reference proteome</keyword>
<dbReference type="Proteomes" id="UP001303160">
    <property type="component" value="Unassembled WGS sequence"/>
</dbReference>
<evidence type="ECO:0000313" key="2">
    <source>
        <dbReference type="EMBL" id="KAK4203122.1"/>
    </source>
</evidence>
<comment type="caution">
    <text evidence="2">The sequence shown here is derived from an EMBL/GenBank/DDBJ whole genome shotgun (WGS) entry which is preliminary data.</text>
</comment>
<gene>
    <name evidence="2" type="ORF">QBC40DRAFT_251341</name>
</gene>
<proteinExistence type="predicted"/>
<evidence type="ECO:0000256" key="1">
    <source>
        <dbReference type="SAM" id="MobiDB-lite"/>
    </source>
</evidence>
<sequence length="242" mass="27351">MAATTPVIPALTTAVVDNSPANSPGLTGPVKTDDHITGLISTPRASPRRQSPQHIKGLVRRLETPDYLVRSRFWSNPFWRYRPSSKSTGPDHERTSAKISPDPPTCLITGQVHKRSRQDRREWKIKRRSKAQMETGSGPSPKENLKESSDDADPFSTSLDGEDQRLNDLFAQAKKNMDANQAKIKKWLEDEAARENREQERRARRKEERRLAKLRTRAATRAIAALRTPRDERAAARGSKRA</sequence>
<dbReference type="AlphaFoldDB" id="A0AAN7AYF9"/>
<feature type="compositionally biased region" description="Polar residues" evidence="1">
    <location>
        <begin position="15"/>
        <end position="25"/>
    </location>
</feature>
<name>A0AAN7AYF9_9PEZI</name>
<reference evidence="2" key="2">
    <citation type="submission" date="2023-05" db="EMBL/GenBank/DDBJ databases">
        <authorList>
            <consortium name="Lawrence Berkeley National Laboratory"/>
            <person name="Steindorff A."/>
            <person name="Hensen N."/>
            <person name="Bonometti L."/>
            <person name="Westerberg I."/>
            <person name="Brannstrom I.O."/>
            <person name="Guillou S."/>
            <person name="Cros-Aarteil S."/>
            <person name="Calhoun S."/>
            <person name="Haridas S."/>
            <person name="Kuo A."/>
            <person name="Mondo S."/>
            <person name="Pangilinan J."/>
            <person name="Riley R."/>
            <person name="Labutti K."/>
            <person name="Andreopoulos B."/>
            <person name="Lipzen A."/>
            <person name="Chen C."/>
            <person name="Yanf M."/>
            <person name="Daum C."/>
            <person name="Ng V."/>
            <person name="Clum A."/>
            <person name="Ohm R."/>
            <person name="Martin F."/>
            <person name="Silar P."/>
            <person name="Natvig D."/>
            <person name="Lalanne C."/>
            <person name="Gautier V."/>
            <person name="Ament-Velasquez S.L."/>
            <person name="Kruys A."/>
            <person name="Hutchinson M.I."/>
            <person name="Powell A.J."/>
            <person name="Barry K."/>
            <person name="Miller A.N."/>
            <person name="Grigoriev I.V."/>
            <person name="Debuchy R."/>
            <person name="Gladieux P."/>
            <person name="Thoren M.H."/>
            <person name="Johannesson H."/>
        </authorList>
    </citation>
    <scope>NUCLEOTIDE SEQUENCE</scope>
    <source>
        <strain evidence="2">CBS 315.58</strain>
    </source>
</reference>
<organism evidence="2 3">
    <name type="scientific">Triangularia verruculosa</name>
    <dbReference type="NCBI Taxonomy" id="2587418"/>
    <lineage>
        <taxon>Eukaryota</taxon>
        <taxon>Fungi</taxon>
        <taxon>Dikarya</taxon>
        <taxon>Ascomycota</taxon>
        <taxon>Pezizomycotina</taxon>
        <taxon>Sordariomycetes</taxon>
        <taxon>Sordariomycetidae</taxon>
        <taxon>Sordariales</taxon>
        <taxon>Podosporaceae</taxon>
        <taxon>Triangularia</taxon>
    </lineage>
</organism>